<feature type="region of interest" description="Disordered" evidence="1">
    <location>
        <begin position="1"/>
        <end position="561"/>
    </location>
</feature>
<feature type="compositionally biased region" description="Pro residues" evidence="1">
    <location>
        <begin position="497"/>
        <end position="507"/>
    </location>
</feature>
<feature type="compositionally biased region" description="Low complexity" evidence="1">
    <location>
        <begin position="386"/>
        <end position="399"/>
    </location>
</feature>
<dbReference type="PANTHER" id="PTHR43384">
    <property type="entry name" value="SEPTUM SITE-DETERMINING PROTEIN MIND HOMOLOG, CHLOROPLASTIC-RELATED"/>
    <property type="match status" value="1"/>
</dbReference>
<feature type="compositionally biased region" description="Basic and acidic residues" evidence="1">
    <location>
        <begin position="1"/>
        <end position="16"/>
    </location>
</feature>
<dbReference type="EMBL" id="JBHSIT010000004">
    <property type="protein sequence ID" value="MFC4908540.1"/>
    <property type="molecule type" value="Genomic_DNA"/>
</dbReference>
<feature type="compositionally biased region" description="Low complexity" evidence="1">
    <location>
        <begin position="417"/>
        <end position="429"/>
    </location>
</feature>
<feature type="compositionally biased region" description="Pro residues" evidence="1">
    <location>
        <begin position="109"/>
        <end position="142"/>
    </location>
</feature>
<accession>A0ABV9TWL1</accession>
<dbReference type="RefSeq" id="WP_378255297.1">
    <property type="nucleotide sequence ID" value="NZ_JBHSIT010000004.1"/>
</dbReference>
<protein>
    <submittedName>
        <fullName evidence="3">AAA family ATPase</fullName>
    </submittedName>
</protein>
<dbReference type="SUPFAM" id="SSF52540">
    <property type="entry name" value="P-loop containing nucleoside triphosphate hydrolases"/>
    <property type="match status" value="1"/>
</dbReference>
<feature type="domain" description="CobQ/CobB/MinD/ParA nucleotide binding" evidence="2">
    <location>
        <begin position="616"/>
        <end position="829"/>
    </location>
</feature>
<evidence type="ECO:0000313" key="4">
    <source>
        <dbReference type="Proteomes" id="UP001595872"/>
    </source>
</evidence>
<dbReference type="Gene3D" id="3.40.50.300">
    <property type="entry name" value="P-loop containing nucleotide triphosphate hydrolases"/>
    <property type="match status" value="1"/>
</dbReference>
<sequence length="865" mass="85262">MARNDHDGPSLEERLASLDAMSGDTADAERPPSSEPATAADSGSAEPKGPDASGDRTAEPQPGTDAYPAPGPIGPAPGPIGPAPGPIGPAPGPIGGPQPSGPDEANPWLTPPPPMDGQPPQPAPYGDLPAPPPYAAAPPPYAGGPQPFESGPVPPAPYPGAPGHDPNTPGPGFHGAPGPDPNGLGPAYPGGPGFEPGNGGFTDAPGGPGMPGPDGQNPPPFGVPAVPPPPYAPNDPGAGNWGPPPMDAPYPPGHAAPVPPRPGPDQFGDPGNFAPPPGALGEQPPPAPNDLTTSADAPPQPGHTPGAPAPDAGFAPAAPEPGFAPGAPAPDGGFTPAGPEGGFTPGGPGPEAAHAPGGPSPDGGFAPAGPSPDGGFAPAGPENGFAPSGPGPEAGHAPGAPGPDGGFAPGGSGPEGGFAPSGPGPEAGHAPGGPAPEGGFAPAGPGPGAEAGYAPGGPGPDGGFAPGGPGPNGGFGPNPGFPPGPDGGFGPNAYGPGMPPQGIPIPPAGEQGGHPGMAVPPPGTPGAPAAPGYAPQPGQPGQPVQPGYPPQPQSAESLSSENLLGERKIAPSGGWRRAVYKATAGSIHPGESSSELRRKDLVARARTMVAGGHHRVAVMSLKGGVGKTTTTTGLGSMLASLRGDRVIAVDANPDRGTLSDKVRLETAATVRDLLNNRERVHRYADVRAFTSQNEARLEILASDRDPAVSEAFSAEDYSAVAVVLEQYYSVCITDCGTGLLHSAMAGVLALADQLVLVSSPSVDGARSASATLDWLEAHNHGHLVRNGVVVLSMVRNRTRSQVDLDKLQAHFESRCRAVVRVPYDDHLEEGAELELEALAPATREAYLQLAAVVGDGFAWQRPSAT</sequence>
<dbReference type="InterPro" id="IPR027417">
    <property type="entry name" value="P-loop_NTPase"/>
</dbReference>
<feature type="compositionally biased region" description="Pro residues" evidence="1">
    <location>
        <begin position="242"/>
        <end position="263"/>
    </location>
</feature>
<dbReference type="InterPro" id="IPR050625">
    <property type="entry name" value="ParA/MinD_ATPase"/>
</dbReference>
<evidence type="ECO:0000259" key="2">
    <source>
        <dbReference type="Pfam" id="PF01656"/>
    </source>
</evidence>
<feature type="compositionally biased region" description="Gly residues" evidence="1">
    <location>
        <begin position="188"/>
        <end position="200"/>
    </location>
</feature>
<evidence type="ECO:0000313" key="3">
    <source>
        <dbReference type="EMBL" id="MFC4908540.1"/>
    </source>
</evidence>
<feature type="compositionally biased region" description="Pro residues" evidence="1">
    <location>
        <begin position="273"/>
        <end position="288"/>
    </location>
</feature>
<feature type="compositionally biased region" description="Gly residues" evidence="1">
    <location>
        <begin position="402"/>
        <end position="416"/>
    </location>
</feature>
<gene>
    <name evidence="3" type="ORF">ACFPCY_14515</name>
</gene>
<dbReference type="Pfam" id="PF01656">
    <property type="entry name" value="CbiA"/>
    <property type="match status" value="1"/>
</dbReference>
<dbReference type="InterPro" id="IPR002586">
    <property type="entry name" value="CobQ/CobB/MinD/ParA_Nub-bd_dom"/>
</dbReference>
<feature type="compositionally biased region" description="Low complexity" evidence="1">
    <location>
        <begin position="526"/>
        <end position="545"/>
    </location>
</feature>
<feature type="compositionally biased region" description="Pro residues" evidence="1">
    <location>
        <begin position="208"/>
        <end position="233"/>
    </location>
</feature>
<organism evidence="3 4">
    <name type="scientific">Actinomadura gamaensis</name>
    <dbReference type="NCBI Taxonomy" id="1763541"/>
    <lineage>
        <taxon>Bacteria</taxon>
        <taxon>Bacillati</taxon>
        <taxon>Actinomycetota</taxon>
        <taxon>Actinomycetes</taxon>
        <taxon>Streptosporangiales</taxon>
        <taxon>Thermomonosporaceae</taxon>
        <taxon>Actinomadura</taxon>
    </lineage>
</organism>
<feature type="compositionally biased region" description="Gly residues" evidence="1">
    <location>
        <begin position="446"/>
        <end position="477"/>
    </location>
</feature>
<evidence type="ECO:0000256" key="1">
    <source>
        <dbReference type="SAM" id="MobiDB-lite"/>
    </source>
</evidence>
<comment type="caution">
    <text evidence="3">The sequence shown here is derived from an EMBL/GenBank/DDBJ whole genome shotgun (WGS) entry which is preliminary data.</text>
</comment>
<proteinExistence type="predicted"/>
<dbReference type="PANTHER" id="PTHR43384:SF14">
    <property type="entry name" value="ESX-1 SECRETION-ASSOCIATED PROTEIN ESPI"/>
    <property type="match status" value="1"/>
</dbReference>
<dbReference type="Proteomes" id="UP001595872">
    <property type="component" value="Unassembled WGS sequence"/>
</dbReference>
<feature type="compositionally biased region" description="Pro residues" evidence="1">
    <location>
        <begin position="69"/>
        <end position="100"/>
    </location>
</feature>
<feature type="compositionally biased region" description="Low complexity" evidence="1">
    <location>
        <begin position="304"/>
        <end position="338"/>
    </location>
</feature>
<reference evidence="4" key="1">
    <citation type="journal article" date="2019" name="Int. J. Syst. Evol. Microbiol.">
        <title>The Global Catalogue of Microorganisms (GCM) 10K type strain sequencing project: providing services to taxonomists for standard genome sequencing and annotation.</title>
        <authorList>
            <consortium name="The Broad Institute Genomics Platform"/>
            <consortium name="The Broad Institute Genome Sequencing Center for Infectious Disease"/>
            <person name="Wu L."/>
            <person name="Ma J."/>
        </authorList>
    </citation>
    <scope>NUCLEOTIDE SEQUENCE [LARGE SCALE GENOMIC DNA]</scope>
    <source>
        <strain evidence="4">KLKA75</strain>
    </source>
</reference>
<name>A0ABV9TWL1_9ACTN</name>
<keyword evidence="4" id="KW-1185">Reference proteome</keyword>